<gene>
    <name evidence="2" type="ORF">AXF42_Ash017014</name>
</gene>
<reference evidence="2 3" key="1">
    <citation type="journal article" date="2017" name="Nature">
        <title>The Apostasia genome and the evolution of orchids.</title>
        <authorList>
            <person name="Zhang G.Q."/>
            <person name="Liu K.W."/>
            <person name="Li Z."/>
            <person name="Lohaus R."/>
            <person name="Hsiao Y.Y."/>
            <person name="Niu S.C."/>
            <person name="Wang J.Y."/>
            <person name="Lin Y.C."/>
            <person name="Xu Q."/>
            <person name="Chen L.J."/>
            <person name="Yoshida K."/>
            <person name="Fujiwara S."/>
            <person name="Wang Z.W."/>
            <person name="Zhang Y.Q."/>
            <person name="Mitsuda N."/>
            <person name="Wang M."/>
            <person name="Liu G.H."/>
            <person name="Pecoraro L."/>
            <person name="Huang H.X."/>
            <person name="Xiao X.J."/>
            <person name="Lin M."/>
            <person name="Wu X.Y."/>
            <person name="Wu W.L."/>
            <person name="Chen Y.Y."/>
            <person name="Chang S.B."/>
            <person name="Sakamoto S."/>
            <person name="Ohme-Takagi M."/>
            <person name="Yagi M."/>
            <person name="Zeng S.J."/>
            <person name="Shen C.Y."/>
            <person name="Yeh C.M."/>
            <person name="Luo Y.B."/>
            <person name="Tsai W.C."/>
            <person name="Van de Peer Y."/>
            <person name="Liu Z.J."/>
        </authorList>
    </citation>
    <scope>NUCLEOTIDE SEQUENCE [LARGE SCALE GENOMIC DNA]</scope>
    <source>
        <strain evidence="3">cv. Shenzhen</strain>
        <tissue evidence="2">Stem</tissue>
    </source>
</reference>
<evidence type="ECO:0000256" key="1">
    <source>
        <dbReference type="SAM" id="MobiDB-lite"/>
    </source>
</evidence>
<evidence type="ECO:0000313" key="3">
    <source>
        <dbReference type="Proteomes" id="UP000236161"/>
    </source>
</evidence>
<name>A0A2I0B7H2_9ASPA</name>
<dbReference type="Proteomes" id="UP000236161">
    <property type="component" value="Unassembled WGS sequence"/>
</dbReference>
<protein>
    <submittedName>
        <fullName evidence="2">Uncharacterized protein</fullName>
    </submittedName>
</protein>
<dbReference type="EMBL" id="KZ451907">
    <property type="protein sequence ID" value="PKA63730.1"/>
    <property type="molecule type" value="Genomic_DNA"/>
</dbReference>
<feature type="compositionally biased region" description="Basic residues" evidence="1">
    <location>
        <begin position="1"/>
        <end position="14"/>
    </location>
</feature>
<accession>A0A2I0B7H2</accession>
<dbReference type="AlphaFoldDB" id="A0A2I0B7H2"/>
<proteinExistence type="predicted"/>
<keyword evidence="3" id="KW-1185">Reference proteome</keyword>
<feature type="region of interest" description="Disordered" evidence="1">
    <location>
        <begin position="1"/>
        <end position="23"/>
    </location>
</feature>
<sequence>MKRGGLANRLRRPRTTFMPGGISGATASSVARFRKSCARGTGTSCELTPGISRAAAARLTSGISRAIGRTTYARDKSCDRPHDLSPG</sequence>
<organism evidence="2 3">
    <name type="scientific">Apostasia shenzhenica</name>
    <dbReference type="NCBI Taxonomy" id="1088818"/>
    <lineage>
        <taxon>Eukaryota</taxon>
        <taxon>Viridiplantae</taxon>
        <taxon>Streptophyta</taxon>
        <taxon>Embryophyta</taxon>
        <taxon>Tracheophyta</taxon>
        <taxon>Spermatophyta</taxon>
        <taxon>Magnoliopsida</taxon>
        <taxon>Liliopsida</taxon>
        <taxon>Asparagales</taxon>
        <taxon>Orchidaceae</taxon>
        <taxon>Apostasioideae</taxon>
        <taxon>Apostasia</taxon>
    </lineage>
</organism>
<evidence type="ECO:0000313" key="2">
    <source>
        <dbReference type="EMBL" id="PKA63730.1"/>
    </source>
</evidence>